<dbReference type="GO" id="GO:0005886">
    <property type="term" value="C:plasma membrane"/>
    <property type="evidence" value="ECO:0007669"/>
    <property type="project" value="UniProtKB-SubCell"/>
</dbReference>
<evidence type="ECO:0000256" key="7">
    <source>
        <dbReference type="SAM" id="Phobius"/>
    </source>
</evidence>
<protein>
    <submittedName>
        <fullName evidence="10">RDD family protein</fullName>
    </submittedName>
</protein>
<feature type="compositionally biased region" description="Gly residues" evidence="6">
    <location>
        <begin position="130"/>
        <end position="139"/>
    </location>
</feature>
<feature type="compositionally biased region" description="Low complexity" evidence="6">
    <location>
        <begin position="286"/>
        <end position="301"/>
    </location>
</feature>
<name>A0A367F2F2_9ACTN</name>
<feature type="compositionally biased region" description="Low complexity" evidence="6">
    <location>
        <begin position="102"/>
        <end position="129"/>
    </location>
</feature>
<keyword evidence="4 7" id="KW-1133">Transmembrane helix</keyword>
<proteinExistence type="predicted"/>
<evidence type="ECO:0000256" key="2">
    <source>
        <dbReference type="ARBA" id="ARBA00022475"/>
    </source>
</evidence>
<sequence length="659" mass="65813">MGPSGAHGEVPRAGYYPDPSIPGYIRYWNGTSWVPGTSRPEPREGEPMPAPPPVASSPATAPTPPATAGQEGPAGPPARPRRSPSDETGPVFLDADADADADTGAGAGSVADAGAGTGSNAAAAPADAGPGTGPAGGGRADVPAQAGFGPPADPRGGWGTDAPSLGATAPDPAATPTPEGVNPAASGGREHTVGLRRSEVLGPDRRTGTPATPDAPDADSAAERTADSAGQGSAEALPGRRPGEPRQSRQEAPAKPPRTELASQGSRHGAAAPGRTVPEQSDGRVPGQAGPGRADPAQAGPGPAGPTVTSGSASRRADASEQGAPARSGAAPGVPPVGRGPASPASAAPAAEMPAPAQAQAEAQAQDHPRRQAQQQPQAQAQPQAHAPGQLLPRQEQAPALPGQREASGAPGQGPGHGAPAQAAAMSPVRADGAAAQGAVAPSWSHPAPSGPPAHQQVAGLPAQPQSGGPDAVTPWRPPVDDPFSRVAAQEARPAALGRRLGARLVDLVLTLAVGAAAAFPFVGKAVDHIEAKIDAVEQAGVTRQVWLVDGTTGGYLGLVLGVLVVFGLLYEVLPTARWGRTLGKKLFGICVVNIEGYGKPGFAKSLLRWLVHGALGVLVIGVVDVAWCLFDRPWRQCWHDKVAGTFVAKGGTSAELRL</sequence>
<dbReference type="RefSeq" id="WP_114013746.1">
    <property type="nucleotide sequence ID" value="NZ_QOIM01000020.1"/>
</dbReference>
<evidence type="ECO:0000256" key="1">
    <source>
        <dbReference type="ARBA" id="ARBA00004651"/>
    </source>
</evidence>
<feature type="compositionally biased region" description="Low complexity" evidence="6">
    <location>
        <begin position="208"/>
        <end position="219"/>
    </location>
</feature>
<dbReference type="EMBL" id="QOIM01000020">
    <property type="protein sequence ID" value="RCG24554.1"/>
    <property type="molecule type" value="Genomic_DNA"/>
</dbReference>
<dbReference type="PANTHER" id="PTHR36115">
    <property type="entry name" value="PROLINE-RICH ANTIGEN HOMOLOG-RELATED"/>
    <property type="match status" value="1"/>
</dbReference>
<accession>A0A367F2F2</accession>
<feature type="transmembrane region" description="Helical" evidence="7">
    <location>
        <begin position="610"/>
        <end position="631"/>
    </location>
</feature>
<evidence type="ECO:0000259" key="9">
    <source>
        <dbReference type="Pfam" id="PF10708"/>
    </source>
</evidence>
<evidence type="ECO:0000313" key="10">
    <source>
        <dbReference type="EMBL" id="RCG24554.1"/>
    </source>
</evidence>
<feature type="transmembrane region" description="Helical" evidence="7">
    <location>
        <begin position="556"/>
        <end position="574"/>
    </location>
</feature>
<evidence type="ECO:0000256" key="6">
    <source>
        <dbReference type="SAM" id="MobiDB-lite"/>
    </source>
</evidence>
<feature type="domain" description="RDD" evidence="8">
    <location>
        <begin position="495"/>
        <end position="645"/>
    </location>
</feature>
<keyword evidence="2" id="KW-1003">Cell membrane</keyword>
<dbReference type="Proteomes" id="UP000253507">
    <property type="component" value="Unassembled WGS sequence"/>
</dbReference>
<comment type="subcellular location">
    <subcellularLocation>
        <location evidence="1">Cell membrane</location>
        <topology evidence="1">Multi-pass membrane protein</topology>
    </subcellularLocation>
</comment>
<dbReference type="Pfam" id="PF06271">
    <property type="entry name" value="RDD"/>
    <property type="match status" value="1"/>
</dbReference>
<dbReference type="AlphaFoldDB" id="A0A367F2F2"/>
<feature type="transmembrane region" description="Helical" evidence="7">
    <location>
        <begin position="505"/>
        <end position="523"/>
    </location>
</feature>
<evidence type="ECO:0000256" key="3">
    <source>
        <dbReference type="ARBA" id="ARBA00022692"/>
    </source>
</evidence>
<reference evidence="10 11" key="1">
    <citation type="submission" date="2018-06" db="EMBL/GenBank/DDBJ databases">
        <title>Streptomyces reniochalinae sp. nov. and Streptomyces diacarnus sp. nov. from marine sponges.</title>
        <authorList>
            <person name="Li L."/>
        </authorList>
    </citation>
    <scope>NUCLEOTIDE SEQUENCE [LARGE SCALE GENOMIC DNA]</scope>
    <source>
        <strain evidence="10 11">LHW50302</strain>
    </source>
</reference>
<dbReference type="OrthoDB" id="4207282at2"/>
<dbReference type="InterPro" id="IPR018929">
    <property type="entry name" value="DUF2510"/>
</dbReference>
<feature type="compositionally biased region" description="Low complexity" evidence="6">
    <location>
        <begin position="322"/>
        <end position="364"/>
    </location>
</feature>
<dbReference type="PANTHER" id="PTHR36115:SF4">
    <property type="entry name" value="MEMBRANE PROTEIN"/>
    <property type="match status" value="1"/>
</dbReference>
<feature type="compositionally biased region" description="Pro residues" evidence="6">
    <location>
        <begin position="48"/>
        <end position="65"/>
    </location>
</feature>
<keyword evidence="11" id="KW-1185">Reference proteome</keyword>
<feature type="compositionally biased region" description="Low complexity" evidence="6">
    <location>
        <begin position="167"/>
        <end position="178"/>
    </location>
</feature>
<keyword evidence="5 7" id="KW-0472">Membrane</keyword>
<evidence type="ECO:0000256" key="5">
    <source>
        <dbReference type="ARBA" id="ARBA00023136"/>
    </source>
</evidence>
<gene>
    <name evidence="10" type="ORF">DQ392_02175</name>
</gene>
<feature type="region of interest" description="Disordered" evidence="6">
    <location>
        <begin position="1"/>
        <end position="483"/>
    </location>
</feature>
<dbReference type="InterPro" id="IPR051791">
    <property type="entry name" value="Pra-immunoreactive"/>
</dbReference>
<evidence type="ECO:0000313" key="11">
    <source>
        <dbReference type="Proteomes" id="UP000253507"/>
    </source>
</evidence>
<dbReference type="Pfam" id="PF10708">
    <property type="entry name" value="DUF2510"/>
    <property type="match status" value="1"/>
</dbReference>
<keyword evidence="3 7" id="KW-0812">Transmembrane</keyword>
<evidence type="ECO:0000256" key="4">
    <source>
        <dbReference type="ARBA" id="ARBA00022989"/>
    </source>
</evidence>
<feature type="domain" description="DUF2510" evidence="9">
    <location>
        <begin position="13"/>
        <end position="43"/>
    </location>
</feature>
<feature type="compositionally biased region" description="Low complexity" evidence="6">
    <location>
        <begin position="371"/>
        <end position="388"/>
    </location>
</feature>
<feature type="compositionally biased region" description="Basic and acidic residues" evidence="6">
    <location>
        <begin position="188"/>
        <end position="207"/>
    </location>
</feature>
<comment type="caution">
    <text evidence="10">The sequence shown here is derived from an EMBL/GenBank/DDBJ whole genome shotgun (WGS) entry which is preliminary data.</text>
</comment>
<organism evidence="10 11">
    <name type="scientific">Streptomyces reniochalinae</name>
    <dbReference type="NCBI Taxonomy" id="2250578"/>
    <lineage>
        <taxon>Bacteria</taxon>
        <taxon>Bacillati</taxon>
        <taxon>Actinomycetota</taxon>
        <taxon>Actinomycetes</taxon>
        <taxon>Kitasatosporales</taxon>
        <taxon>Streptomycetaceae</taxon>
        <taxon>Streptomyces</taxon>
    </lineage>
</organism>
<dbReference type="InterPro" id="IPR010432">
    <property type="entry name" value="RDD"/>
</dbReference>
<evidence type="ECO:0000259" key="8">
    <source>
        <dbReference type="Pfam" id="PF06271"/>
    </source>
</evidence>
<feature type="compositionally biased region" description="Low complexity" evidence="6">
    <location>
        <begin position="418"/>
        <end position="441"/>
    </location>
</feature>